<name>A0A3B1DJ62_9ZZZZ</name>
<protein>
    <submittedName>
        <fullName evidence="7">Aspartate aminotransferase</fullName>
        <ecNumber evidence="7">2.6.1.1</ecNumber>
    </submittedName>
</protein>
<evidence type="ECO:0000256" key="5">
    <source>
        <dbReference type="ARBA" id="ARBA00022898"/>
    </source>
</evidence>
<dbReference type="InterPro" id="IPR050596">
    <property type="entry name" value="AspAT/PAT-like"/>
</dbReference>
<dbReference type="GO" id="GO:0030170">
    <property type="term" value="F:pyridoxal phosphate binding"/>
    <property type="evidence" value="ECO:0007669"/>
    <property type="project" value="InterPro"/>
</dbReference>
<dbReference type="Gene3D" id="3.40.640.10">
    <property type="entry name" value="Type I PLP-dependent aspartate aminotransferase-like (Major domain)"/>
    <property type="match status" value="1"/>
</dbReference>
<evidence type="ECO:0000256" key="2">
    <source>
        <dbReference type="ARBA" id="ARBA00007441"/>
    </source>
</evidence>
<feature type="domain" description="Aminotransferase class I/classII large" evidence="6">
    <location>
        <begin position="31"/>
        <end position="387"/>
    </location>
</feature>
<dbReference type="CDD" id="cd00609">
    <property type="entry name" value="AAT_like"/>
    <property type="match status" value="1"/>
</dbReference>
<dbReference type="GO" id="GO:0004069">
    <property type="term" value="F:L-aspartate:2-oxoglutarate aminotransferase activity"/>
    <property type="evidence" value="ECO:0007669"/>
    <property type="project" value="UniProtKB-EC"/>
</dbReference>
<evidence type="ECO:0000256" key="3">
    <source>
        <dbReference type="ARBA" id="ARBA00022576"/>
    </source>
</evidence>
<gene>
    <name evidence="7" type="ORF">MNBD_PLANCTO03-2215</name>
</gene>
<dbReference type="AlphaFoldDB" id="A0A3B1DJ62"/>
<comment type="similarity">
    <text evidence="2">Belongs to the class-I pyridoxal-phosphate-dependent aminotransferase family.</text>
</comment>
<dbReference type="InterPro" id="IPR015424">
    <property type="entry name" value="PyrdxlP-dep_Trfase"/>
</dbReference>
<keyword evidence="5" id="KW-0663">Pyridoxal phosphate</keyword>
<dbReference type="PROSITE" id="PS00105">
    <property type="entry name" value="AA_TRANSFER_CLASS_1"/>
    <property type="match status" value="1"/>
</dbReference>
<keyword evidence="4 7" id="KW-0808">Transferase</keyword>
<dbReference type="Pfam" id="PF00155">
    <property type="entry name" value="Aminotran_1_2"/>
    <property type="match status" value="1"/>
</dbReference>
<reference evidence="7" key="1">
    <citation type="submission" date="2018-06" db="EMBL/GenBank/DDBJ databases">
        <authorList>
            <person name="Zhirakovskaya E."/>
        </authorList>
    </citation>
    <scope>NUCLEOTIDE SEQUENCE</scope>
</reference>
<proteinExistence type="inferred from homology"/>
<keyword evidence="3 7" id="KW-0032">Aminotransferase</keyword>
<dbReference type="PANTHER" id="PTHR46383">
    <property type="entry name" value="ASPARTATE AMINOTRANSFERASE"/>
    <property type="match status" value="1"/>
</dbReference>
<evidence type="ECO:0000256" key="1">
    <source>
        <dbReference type="ARBA" id="ARBA00001933"/>
    </source>
</evidence>
<dbReference type="PANTHER" id="PTHR46383:SF3">
    <property type="entry name" value="ASPARTATE AMINOTRANSFERASE-RELATED"/>
    <property type="match status" value="1"/>
</dbReference>
<dbReference type="InterPro" id="IPR004838">
    <property type="entry name" value="NHTrfase_class1_PyrdxlP-BS"/>
</dbReference>
<evidence type="ECO:0000259" key="6">
    <source>
        <dbReference type="Pfam" id="PF00155"/>
    </source>
</evidence>
<dbReference type="SUPFAM" id="SSF53383">
    <property type="entry name" value="PLP-dependent transferases"/>
    <property type="match status" value="1"/>
</dbReference>
<organism evidence="7">
    <name type="scientific">hydrothermal vent metagenome</name>
    <dbReference type="NCBI Taxonomy" id="652676"/>
    <lineage>
        <taxon>unclassified sequences</taxon>
        <taxon>metagenomes</taxon>
        <taxon>ecological metagenomes</taxon>
    </lineage>
</organism>
<dbReference type="InterPro" id="IPR004839">
    <property type="entry name" value="Aminotransferase_I/II_large"/>
</dbReference>
<dbReference type="EC" id="2.6.1.1" evidence="7"/>
<sequence>MDIQRLICDRPRTIEVSGIRRVFELGAKLKDPINLSIGQPDFAVPEPMKRAAIEAIEQDRNGYSLTQGIPELRERVERELAMDLGWSFGSEGDPVACITSGTSGALLLAFLCLMGPGEEIIIPDPYFVMYPHLASLCGGKAVRCDTYPDFRMTAARVEPLITERTKAVLFNSPGNPTGVVATREECRELLELCRQRGVLLISDEIYDGFTFSDGLTDVAAGAAGVPKCPSPARFAGASEDVLVVRGFGKTYGVTGWRMGYAAGPGALIAEMMKIQQYTFVCSPSMAQWGCLAALDCDITGHVREYETRRDMVVAKLGSVTNLSIPAGAFYAFPEVPERLGCSATELCDRAIEQNVLTIPGGIFSDRDTHFRLSFATQPDKLERGLDVLAELLRG</sequence>
<evidence type="ECO:0000256" key="4">
    <source>
        <dbReference type="ARBA" id="ARBA00022679"/>
    </source>
</evidence>
<dbReference type="EMBL" id="UOGK01000434">
    <property type="protein sequence ID" value="VAX40732.1"/>
    <property type="molecule type" value="Genomic_DNA"/>
</dbReference>
<accession>A0A3B1DJ62</accession>
<dbReference type="GO" id="GO:0006520">
    <property type="term" value="P:amino acid metabolic process"/>
    <property type="evidence" value="ECO:0007669"/>
    <property type="project" value="InterPro"/>
</dbReference>
<evidence type="ECO:0000313" key="7">
    <source>
        <dbReference type="EMBL" id="VAX40732.1"/>
    </source>
</evidence>
<dbReference type="InterPro" id="IPR015421">
    <property type="entry name" value="PyrdxlP-dep_Trfase_major"/>
</dbReference>
<comment type="cofactor">
    <cofactor evidence="1">
        <name>pyridoxal 5'-phosphate</name>
        <dbReference type="ChEBI" id="CHEBI:597326"/>
    </cofactor>
</comment>